<dbReference type="InterPro" id="IPR022302">
    <property type="entry name" value="Phosphoesterase_putative"/>
</dbReference>
<gene>
    <name evidence="2" type="ORF">SAMEA4384403_02182</name>
</gene>
<dbReference type="OrthoDB" id="113290at2"/>
<keyword evidence="3" id="KW-1185">Reference proteome</keyword>
<dbReference type="InterPro" id="IPR004843">
    <property type="entry name" value="Calcineurin-like_PHP"/>
</dbReference>
<dbReference type="InterPro" id="IPR029052">
    <property type="entry name" value="Metallo-depent_PP-like"/>
</dbReference>
<dbReference type="AlphaFoldDB" id="A0A240A4X3"/>
<evidence type="ECO:0000313" key="3">
    <source>
        <dbReference type="Proteomes" id="UP000242084"/>
    </source>
</evidence>
<dbReference type="GO" id="GO:0016787">
    <property type="term" value="F:hydrolase activity"/>
    <property type="evidence" value="ECO:0007669"/>
    <property type="project" value="InterPro"/>
</dbReference>
<dbReference type="Proteomes" id="UP000242084">
    <property type="component" value="Chromosome 1"/>
</dbReference>
<dbReference type="RefSeq" id="WP_095089510.1">
    <property type="nucleotide sequence ID" value="NZ_BMDM01000001.1"/>
</dbReference>
<dbReference type="NCBIfam" id="TIGR03729">
    <property type="entry name" value="acc_ester"/>
    <property type="match status" value="1"/>
</dbReference>
<evidence type="ECO:0000313" key="2">
    <source>
        <dbReference type="EMBL" id="SNV78038.1"/>
    </source>
</evidence>
<dbReference type="KEGG" id="sste:SAMEA4384403_2182"/>
<sequence length="271" mass="32241">MKIGTISDLHIDRSNLYYPKDYESILAYEVGRLKLDVLLIAGDISNHYKQTVQFIQNLKHLTRTEILFIPGNHDYWSDDEEEKTSYEIFEYYKSQDESIIGRPYILNDDWAIVGHSGWYDYSFADQSQFSMERLERRKYYGSTWLDKERIAWGKSDLEMSKLAAESVRRDLEQVKDKNIILMTHIVTHKQFSVPMPHRIFDYFNAFIGTSDFDVFYATYPIKYSIMGHVHFRSTIEEQGVQYICPCLGYQREWRTKDLKKEIENTIQIIEI</sequence>
<dbReference type="Pfam" id="PF00149">
    <property type="entry name" value="Metallophos"/>
    <property type="match status" value="1"/>
</dbReference>
<proteinExistence type="predicted"/>
<name>A0A240A4X3_9STAP</name>
<dbReference type="Gene3D" id="3.60.21.10">
    <property type="match status" value="1"/>
</dbReference>
<feature type="domain" description="Calcineurin-like phosphoesterase" evidence="1">
    <location>
        <begin position="1"/>
        <end position="230"/>
    </location>
</feature>
<protein>
    <submittedName>
        <fullName evidence="2">Putative phosphoesterase, putative</fullName>
    </submittedName>
</protein>
<organism evidence="2 3">
    <name type="scientific">Mammaliicoccus stepanovicii</name>
    <dbReference type="NCBI Taxonomy" id="643214"/>
    <lineage>
        <taxon>Bacteria</taxon>
        <taxon>Bacillati</taxon>
        <taxon>Bacillota</taxon>
        <taxon>Bacilli</taxon>
        <taxon>Bacillales</taxon>
        <taxon>Staphylococcaceae</taxon>
        <taxon>Mammaliicoccus</taxon>
    </lineage>
</organism>
<evidence type="ECO:0000259" key="1">
    <source>
        <dbReference type="Pfam" id="PF00149"/>
    </source>
</evidence>
<dbReference type="InterPro" id="IPR052963">
    <property type="entry name" value="Pantetheine_PDE"/>
</dbReference>
<dbReference type="PANTHER" id="PTHR36492:SF2">
    <property type="entry name" value="[ACYL-CARRIER-PROTEIN] PHOSPHODIESTERASE PPTH"/>
    <property type="match status" value="1"/>
</dbReference>
<dbReference type="SUPFAM" id="SSF56300">
    <property type="entry name" value="Metallo-dependent phosphatases"/>
    <property type="match status" value="1"/>
</dbReference>
<dbReference type="EMBL" id="LT906462">
    <property type="protein sequence ID" value="SNV78038.1"/>
    <property type="molecule type" value="Genomic_DNA"/>
</dbReference>
<dbReference type="PANTHER" id="PTHR36492">
    <property type="match status" value="1"/>
</dbReference>
<accession>A0A240A4X3</accession>
<reference evidence="2 3" key="1">
    <citation type="submission" date="2017-06" db="EMBL/GenBank/DDBJ databases">
        <authorList>
            <consortium name="Pathogen Informatics"/>
        </authorList>
    </citation>
    <scope>NUCLEOTIDE SEQUENCE [LARGE SCALE GENOMIC DNA]</scope>
    <source>
        <strain evidence="2 3">NCTC13839</strain>
    </source>
</reference>